<feature type="transmembrane region" description="Helical" evidence="2">
    <location>
        <begin position="228"/>
        <end position="249"/>
    </location>
</feature>
<evidence type="ECO:0000256" key="2">
    <source>
        <dbReference type="SAM" id="Phobius"/>
    </source>
</evidence>
<keyword evidence="2" id="KW-0812">Transmembrane</keyword>
<feature type="transmembrane region" description="Helical" evidence="2">
    <location>
        <begin position="660"/>
        <end position="682"/>
    </location>
</feature>
<dbReference type="OrthoDB" id="10006435at2759"/>
<feature type="region of interest" description="Disordered" evidence="1">
    <location>
        <begin position="1"/>
        <end position="104"/>
    </location>
</feature>
<keyword evidence="2" id="KW-1133">Transmembrane helix</keyword>
<evidence type="ECO:0000259" key="3">
    <source>
        <dbReference type="Pfam" id="PF01757"/>
    </source>
</evidence>
<feature type="transmembrane region" description="Helical" evidence="2">
    <location>
        <begin position="552"/>
        <end position="575"/>
    </location>
</feature>
<dbReference type="InterPro" id="IPR052728">
    <property type="entry name" value="O2_lipid_transport_reg"/>
</dbReference>
<feature type="transmembrane region" description="Helical" evidence="2">
    <location>
        <begin position="379"/>
        <end position="397"/>
    </location>
</feature>
<dbReference type="GO" id="GO:0016747">
    <property type="term" value="F:acyltransferase activity, transferring groups other than amino-acyl groups"/>
    <property type="evidence" value="ECO:0007669"/>
    <property type="project" value="InterPro"/>
</dbReference>
<reference evidence="4 5" key="1">
    <citation type="journal article" date="2017" name="Gigascience">
        <title>Genome sequence of the small brown planthopper, Laodelphax striatellus.</title>
        <authorList>
            <person name="Zhu J."/>
            <person name="Jiang F."/>
            <person name="Wang X."/>
            <person name="Yang P."/>
            <person name="Bao Y."/>
            <person name="Zhao W."/>
            <person name="Wang W."/>
            <person name="Lu H."/>
            <person name="Wang Q."/>
            <person name="Cui N."/>
            <person name="Li J."/>
            <person name="Chen X."/>
            <person name="Luo L."/>
            <person name="Yu J."/>
            <person name="Kang L."/>
            <person name="Cui F."/>
        </authorList>
    </citation>
    <scope>NUCLEOTIDE SEQUENCE [LARGE SCALE GENOMIC DNA]</scope>
    <source>
        <strain evidence="4">Lst14</strain>
    </source>
</reference>
<feature type="compositionally biased region" description="Low complexity" evidence="1">
    <location>
        <begin position="53"/>
        <end position="90"/>
    </location>
</feature>
<dbReference type="InterPro" id="IPR002656">
    <property type="entry name" value="Acyl_transf_3_dom"/>
</dbReference>
<organism evidence="4 5">
    <name type="scientific">Laodelphax striatellus</name>
    <name type="common">Small brown planthopper</name>
    <name type="synonym">Delphax striatella</name>
    <dbReference type="NCBI Taxonomy" id="195883"/>
    <lineage>
        <taxon>Eukaryota</taxon>
        <taxon>Metazoa</taxon>
        <taxon>Ecdysozoa</taxon>
        <taxon>Arthropoda</taxon>
        <taxon>Hexapoda</taxon>
        <taxon>Insecta</taxon>
        <taxon>Pterygota</taxon>
        <taxon>Neoptera</taxon>
        <taxon>Paraneoptera</taxon>
        <taxon>Hemiptera</taxon>
        <taxon>Auchenorrhyncha</taxon>
        <taxon>Fulgoroidea</taxon>
        <taxon>Delphacidae</taxon>
        <taxon>Criomorphinae</taxon>
        <taxon>Laodelphax</taxon>
    </lineage>
</organism>
<dbReference type="AlphaFoldDB" id="A0A482XKF8"/>
<evidence type="ECO:0000256" key="1">
    <source>
        <dbReference type="SAM" id="MobiDB-lite"/>
    </source>
</evidence>
<feature type="domain" description="Acyltransferase 3" evidence="3">
    <location>
        <begin position="292"/>
        <end position="650"/>
    </location>
</feature>
<feature type="transmembrane region" description="Helical" evidence="2">
    <location>
        <begin position="470"/>
        <end position="489"/>
    </location>
</feature>
<keyword evidence="2" id="KW-0472">Membrane</keyword>
<sequence length="738" mass="84721">MSPLSHGATSHLRHTKTTTVESFSTVTPESEVAEILLETLNRTFQNKDESSPEETATGSSDSETGSSDSGTGSSTSEASPSSSTTGKPKSNIFRVPGRKYSSSAMVDGTPQFMRNERALRGWISDELAEALWEFAPAPKKNMRCSLHSQLYRRSLQNYTLWAMHNLSRRRRDKVFWTLCVPSSCTADDVLETMNALAKDSLAQHGLQVNISLTDEMCYARREDPPFSLGFYIVLSILTIIFLITVNATWMDMFYYQSGREHSKKWRRFLKPFSAYTNMTKLITANPDREFSEFHYLKLFAMACVISGHRQMFLHGPTPSENPGWLEWTYSYFLVVFSVNGGILVDVFFFLSGFLTCHYIYMELEKRKTLNLLPIIINRWVRIVPVYMFVIAIYAWVLPYTGDGPLWKTRIGVESERCVSNWWVNLLFLNNYINPEQQCMVQAWYLACDMHFFIVGSLIVYAAWKWKKAGNLIMWGSLAISCIIPGYITYKNNYWGVILHYNSLFVDPVKTEHFISMYMPSHTRFGPYVVGMIGAYTMTKLKEKEYKFSLPVIIIGSAIAALLSFLTLVSGYMFYIRDRPFDTVENVLYGALHRSTWSAGIVWFFVVENINGYGILYDVFKHPFFTAFGRLTYCAYLVHVLPELIQTSTARLPEYVDMKRMVWYSMGDFVYAYIMALFLNLLFEAPLERVQKKLLKRMVRNADAKLPKKEVTMNGNELTEVKETTGIDNHGMDKTDITA</sequence>
<dbReference type="EMBL" id="QKKF02005893">
    <property type="protein sequence ID" value="RZF46565.1"/>
    <property type="molecule type" value="Genomic_DNA"/>
</dbReference>
<keyword evidence="5" id="KW-1185">Reference proteome</keyword>
<evidence type="ECO:0000313" key="5">
    <source>
        <dbReference type="Proteomes" id="UP000291343"/>
    </source>
</evidence>
<dbReference type="Proteomes" id="UP000291343">
    <property type="component" value="Unassembled WGS sequence"/>
</dbReference>
<gene>
    <name evidence="4" type="ORF">LSTR_LSTR013095</name>
</gene>
<feature type="transmembrane region" description="Helical" evidence="2">
    <location>
        <begin position="332"/>
        <end position="359"/>
    </location>
</feature>
<dbReference type="PANTHER" id="PTHR11161">
    <property type="entry name" value="O-ACYLTRANSFERASE"/>
    <property type="match status" value="1"/>
</dbReference>
<evidence type="ECO:0000313" key="4">
    <source>
        <dbReference type="EMBL" id="RZF46565.1"/>
    </source>
</evidence>
<name>A0A482XKF8_LAOST</name>
<feature type="compositionally biased region" description="Polar residues" evidence="1">
    <location>
        <begin position="17"/>
        <end position="28"/>
    </location>
</feature>
<dbReference type="PANTHER" id="PTHR11161:SF71">
    <property type="entry name" value="NOSE RESISTANT-TO-FLUOXETINE PROTEIN N-TERMINAL DOMAIN-CONTAINING PROTEIN"/>
    <property type="match status" value="1"/>
</dbReference>
<feature type="transmembrane region" description="Helical" evidence="2">
    <location>
        <begin position="442"/>
        <end position="463"/>
    </location>
</feature>
<comment type="caution">
    <text evidence="4">The sequence shown here is derived from an EMBL/GenBank/DDBJ whole genome shotgun (WGS) entry which is preliminary data.</text>
</comment>
<dbReference type="Pfam" id="PF01757">
    <property type="entry name" value="Acyl_transf_3"/>
    <property type="match status" value="1"/>
</dbReference>
<protein>
    <recommendedName>
        <fullName evidence="3">Acyltransferase 3 domain-containing protein</fullName>
    </recommendedName>
</protein>
<feature type="transmembrane region" description="Helical" evidence="2">
    <location>
        <begin position="595"/>
        <end position="616"/>
    </location>
</feature>
<dbReference type="InParanoid" id="A0A482XKF8"/>
<accession>A0A482XKF8</accession>
<proteinExistence type="predicted"/>